<proteinExistence type="predicted"/>
<dbReference type="SUPFAM" id="SSF52047">
    <property type="entry name" value="RNI-like"/>
    <property type="match status" value="1"/>
</dbReference>
<dbReference type="InParanoid" id="A0A1Y2G325"/>
<dbReference type="Proteomes" id="UP000193467">
    <property type="component" value="Unassembled WGS sequence"/>
</dbReference>
<evidence type="ECO:0000313" key="2">
    <source>
        <dbReference type="Proteomes" id="UP000193467"/>
    </source>
</evidence>
<organism evidence="1 2">
    <name type="scientific">Leucosporidium creatinivorum</name>
    <dbReference type="NCBI Taxonomy" id="106004"/>
    <lineage>
        <taxon>Eukaryota</taxon>
        <taxon>Fungi</taxon>
        <taxon>Dikarya</taxon>
        <taxon>Basidiomycota</taxon>
        <taxon>Pucciniomycotina</taxon>
        <taxon>Microbotryomycetes</taxon>
        <taxon>Leucosporidiales</taxon>
        <taxon>Leucosporidium</taxon>
    </lineage>
</organism>
<evidence type="ECO:0000313" key="1">
    <source>
        <dbReference type="EMBL" id="ORY91789.1"/>
    </source>
</evidence>
<dbReference type="AlphaFoldDB" id="A0A1Y2G325"/>
<dbReference type="OrthoDB" id="2523646at2759"/>
<accession>A0A1Y2G325</accession>
<reference evidence="1 2" key="1">
    <citation type="submission" date="2016-07" db="EMBL/GenBank/DDBJ databases">
        <title>Pervasive Adenine N6-methylation of Active Genes in Fungi.</title>
        <authorList>
            <consortium name="DOE Joint Genome Institute"/>
            <person name="Mondo S.J."/>
            <person name="Dannebaum R.O."/>
            <person name="Kuo R.C."/>
            <person name="Labutti K."/>
            <person name="Haridas S."/>
            <person name="Kuo A."/>
            <person name="Salamov A."/>
            <person name="Ahrendt S.R."/>
            <person name="Lipzen A."/>
            <person name="Sullivan W."/>
            <person name="Andreopoulos W.B."/>
            <person name="Clum A."/>
            <person name="Lindquist E."/>
            <person name="Daum C."/>
            <person name="Ramamoorthy G.K."/>
            <person name="Gryganskyi A."/>
            <person name="Culley D."/>
            <person name="Magnuson J.K."/>
            <person name="James T.Y."/>
            <person name="O'Malley M.A."/>
            <person name="Stajich J.E."/>
            <person name="Spatafora J.W."/>
            <person name="Visel A."/>
            <person name="Grigoriev I.V."/>
        </authorList>
    </citation>
    <scope>NUCLEOTIDE SEQUENCE [LARGE SCALE GENOMIC DNA]</scope>
    <source>
        <strain evidence="1 2">62-1032</strain>
    </source>
</reference>
<protein>
    <submittedName>
        <fullName evidence="1">Uncharacterized protein</fullName>
    </submittedName>
</protein>
<sequence>MVDRTAGKLLLSYRDPPYLSPPARDHLSTLPNEILSYIFHLISQHRVSRFHPSTSLPISKALLPFTRARLYRHVNLASLKNIQRFARTLKERPSLGPLVEELRIDAVAEEAEKLVDEEMYDLFAALDQLRVLVVACQKVARLVLTEWFMATFCPVLEILSFDGREALHDFPHTPFRAFTPIDLHPSLHSLRISAQGVDSAMQHHLAGAILPPPSWIGAIKELYLEGALELVPYYEISHLFDKLEHLHLTYISSVWEWVDAAFSLLLNLPCSNTLTHLTLRVPPDDEMLLSEIDVPLLDFPNLLHLTWDMNLGLPSTFNLPRLRVLVLGAEYQGDYLAKDINTKILDPQTKGKQLGALELLDVSQVDLSLFLTTGGARTLRGAAGAIRSSNGWHSPRVEGILSCCVGEAKHERESVAELRVRLPAMKFLILLQQVCPRVEMYGELRRLSCSESLSRAKGRLTPKSTCEVSLPLAILSLGFKALSRSSPRLGTYREPS</sequence>
<comment type="caution">
    <text evidence="1">The sequence shown here is derived from an EMBL/GenBank/DDBJ whole genome shotgun (WGS) entry which is preliminary data.</text>
</comment>
<dbReference type="EMBL" id="MCGR01000002">
    <property type="protein sequence ID" value="ORY91789.1"/>
    <property type="molecule type" value="Genomic_DNA"/>
</dbReference>
<keyword evidence="2" id="KW-1185">Reference proteome</keyword>
<gene>
    <name evidence="1" type="ORF">BCR35DRAFT_299131</name>
</gene>
<name>A0A1Y2G325_9BASI</name>